<evidence type="ECO:0000313" key="7">
    <source>
        <dbReference type="EMBL" id="MBB6508438.1"/>
    </source>
</evidence>
<keyword evidence="2" id="KW-1277">Toxin-antitoxin system</keyword>
<keyword evidence="5 7" id="KW-0378">Hydrolase</keyword>
<dbReference type="InterPro" id="IPR009614">
    <property type="entry name" value="YoeB_toxin"/>
</dbReference>
<protein>
    <recommendedName>
        <fullName evidence="6">Putative mRNA interferase YoeB</fullName>
    </recommendedName>
</protein>
<evidence type="ECO:0000256" key="1">
    <source>
        <dbReference type="ARBA" id="ARBA00008172"/>
    </source>
</evidence>
<organism evidence="7 8">
    <name type="scientific">Rhizobium soli</name>
    <dbReference type="NCBI Taxonomy" id="424798"/>
    <lineage>
        <taxon>Bacteria</taxon>
        <taxon>Pseudomonadati</taxon>
        <taxon>Pseudomonadota</taxon>
        <taxon>Alphaproteobacteria</taxon>
        <taxon>Hyphomicrobiales</taxon>
        <taxon>Rhizobiaceae</taxon>
        <taxon>Rhizobium/Agrobacterium group</taxon>
        <taxon>Rhizobium</taxon>
    </lineage>
</organism>
<reference evidence="7 8" key="1">
    <citation type="submission" date="2020-08" db="EMBL/GenBank/DDBJ databases">
        <title>The Agave Microbiome: Exploring the role of microbial communities in plant adaptations to desert environments.</title>
        <authorList>
            <person name="Partida-Martinez L.P."/>
        </authorList>
    </citation>
    <scope>NUCLEOTIDE SEQUENCE [LARGE SCALE GENOMIC DNA]</scope>
    <source>
        <strain evidence="7 8">AS3.12</strain>
    </source>
</reference>
<accession>A0A7X0JIZ0</accession>
<keyword evidence="3" id="KW-0540">Nuclease</keyword>
<sequence>MNLLWTGNAWEEYQYWQSVDQSMVEKINELIRDTKRSPFKGLGKPEPLKGSLSGFWSRRILGEHRLVYCVSGKGSTQQLQIIQCRFHYER</sequence>
<dbReference type="PANTHER" id="PTHR38039:SF1">
    <property type="entry name" value="TOXIN YOEB"/>
    <property type="match status" value="1"/>
</dbReference>
<dbReference type="EMBL" id="JACHBU010000003">
    <property type="protein sequence ID" value="MBB6508438.1"/>
    <property type="molecule type" value="Genomic_DNA"/>
</dbReference>
<keyword evidence="4" id="KW-0255">Endonuclease</keyword>
<keyword evidence="8" id="KW-1185">Reference proteome</keyword>
<evidence type="ECO:0000313" key="8">
    <source>
        <dbReference type="Proteomes" id="UP000585437"/>
    </source>
</evidence>
<dbReference type="Gene3D" id="3.30.2310.20">
    <property type="entry name" value="RelE-like"/>
    <property type="match status" value="1"/>
</dbReference>
<comment type="caution">
    <text evidence="7">The sequence shown here is derived from an EMBL/GenBank/DDBJ whole genome shotgun (WGS) entry which is preliminary data.</text>
</comment>
<evidence type="ECO:0000256" key="2">
    <source>
        <dbReference type="ARBA" id="ARBA00022649"/>
    </source>
</evidence>
<dbReference type="Proteomes" id="UP000585437">
    <property type="component" value="Unassembled WGS sequence"/>
</dbReference>
<name>A0A7X0JIZ0_9HYPH</name>
<dbReference type="GO" id="GO:0016787">
    <property type="term" value="F:hydrolase activity"/>
    <property type="evidence" value="ECO:0007669"/>
    <property type="project" value="UniProtKB-KW"/>
</dbReference>
<comment type="similarity">
    <text evidence="1">Belongs to the YoeB family.</text>
</comment>
<gene>
    <name evidence="7" type="ORF">F4695_001787</name>
</gene>
<dbReference type="RefSeq" id="WP_062461172.1">
    <property type="nucleotide sequence ID" value="NZ_JACHBU010000003.1"/>
</dbReference>
<proteinExistence type="inferred from homology"/>
<evidence type="ECO:0000256" key="4">
    <source>
        <dbReference type="ARBA" id="ARBA00022759"/>
    </source>
</evidence>
<evidence type="ECO:0000256" key="6">
    <source>
        <dbReference type="ARBA" id="ARBA00030388"/>
    </source>
</evidence>
<dbReference type="GO" id="GO:0098795">
    <property type="term" value="P:global gene silencing by mRNA cleavage"/>
    <property type="evidence" value="ECO:0007669"/>
    <property type="project" value="TreeGrafter"/>
</dbReference>
<dbReference type="SUPFAM" id="SSF143011">
    <property type="entry name" value="RelE-like"/>
    <property type="match status" value="1"/>
</dbReference>
<dbReference type="NCBIfam" id="TIGR02116">
    <property type="entry name" value="toxin_Txe_YoeB"/>
    <property type="match status" value="1"/>
</dbReference>
<evidence type="ECO:0000256" key="5">
    <source>
        <dbReference type="ARBA" id="ARBA00022801"/>
    </source>
</evidence>
<evidence type="ECO:0000256" key="3">
    <source>
        <dbReference type="ARBA" id="ARBA00022722"/>
    </source>
</evidence>
<dbReference type="GO" id="GO:0006401">
    <property type="term" value="P:RNA catabolic process"/>
    <property type="evidence" value="ECO:0007669"/>
    <property type="project" value="InterPro"/>
</dbReference>
<dbReference type="InterPro" id="IPR035093">
    <property type="entry name" value="RelE/ParE_toxin_dom_sf"/>
</dbReference>
<dbReference type="Pfam" id="PF06769">
    <property type="entry name" value="YoeB_toxin"/>
    <property type="match status" value="1"/>
</dbReference>
<dbReference type="GO" id="GO:0004519">
    <property type="term" value="F:endonuclease activity"/>
    <property type="evidence" value="ECO:0007669"/>
    <property type="project" value="UniProtKB-KW"/>
</dbReference>
<dbReference type="PANTHER" id="PTHR38039">
    <property type="entry name" value="TOXIN YOEB"/>
    <property type="match status" value="1"/>
</dbReference>
<dbReference type="AlphaFoldDB" id="A0A7X0JIZ0"/>